<evidence type="ECO:0000259" key="1">
    <source>
        <dbReference type="PROSITE" id="PS50022"/>
    </source>
</evidence>
<sequence length="90" mass="10350">MLELDGKRTITKLVYLPRQDWSENDHILNYNIYTSVDGLKYERVSSETWENNKDKKTVTFEPVAAKYVKIEVTNGKNGYASAAEVDILGY</sequence>
<dbReference type="Pfam" id="PF00754">
    <property type="entry name" value="F5_F8_type_C"/>
    <property type="match status" value="1"/>
</dbReference>
<accession>A0A1D3MWX0</accession>
<gene>
    <name evidence="2" type="ORF">BWGOE11_57340</name>
</gene>
<organism evidence="2 3">
    <name type="scientific">Bacillus mycoides</name>
    <dbReference type="NCBI Taxonomy" id="1405"/>
    <lineage>
        <taxon>Bacteria</taxon>
        <taxon>Bacillati</taxon>
        <taxon>Bacillota</taxon>
        <taxon>Bacilli</taxon>
        <taxon>Bacillales</taxon>
        <taxon>Bacillaceae</taxon>
        <taxon>Bacillus</taxon>
        <taxon>Bacillus cereus group</taxon>
    </lineage>
</organism>
<reference evidence="2 3" key="1">
    <citation type="submission" date="2016-05" db="EMBL/GenBank/DDBJ databases">
        <title>Bacillus thuringiensis and Bacillus weihenstephanensis as novel biocontrol agents of wilt causing Verticillium species.</title>
        <authorList>
            <person name="Hollensteiner J."/>
            <person name="Wemheuer F."/>
            <person name="Harting R."/>
            <person name="Kolarzyk A."/>
            <person name="Diaz-Valerio S."/>
            <person name="Poehlein A."/>
            <person name="Brzuszkiewicz E."/>
            <person name="Nesemann K."/>
            <person name="Braus-Stromeyer S."/>
            <person name="Braus G."/>
            <person name="Daniel R."/>
            <person name="Liesegang H."/>
        </authorList>
    </citation>
    <scope>NUCLEOTIDE SEQUENCE [LARGE SCALE GENOMIC DNA]</scope>
    <source>
        <strain evidence="2 3">GOE11</strain>
    </source>
</reference>
<dbReference type="PROSITE" id="PS50022">
    <property type="entry name" value="FA58C_3"/>
    <property type="match status" value="1"/>
</dbReference>
<evidence type="ECO:0000313" key="2">
    <source>
        <dbReference type="EMBL" id="OFD87391.1"/>
    </source>
</evidence>
<dbReference type="Proteomes" id="UP000175835">
    <property type="component" value="Unassembled WGS sequence"/>
</dbReference>
<evidence type="ECO:0000313" key="3">
    <source>
        <dbReference type="Proteomes" id="UP000175835"/>
    </source>
</evidence>
<dbReference type="Gene3D" id="2.60.120.260">
    <property type="entry name" value="Galactose-binding domain-like"/>
    <property type="match status" value="1"/>
</dbReference>
<feature type="domain" description="F5/8 type C" evidence="1">
    <location>
        <begin position="1"/>
        <end position="90"/>
    </location>
</feature>
<comment type="caution">
    <text evidence="2">The sequence shown here is derived from an EMBL/GenBank/DDBJ whole genome shotgun (WGS) entry which is preliminary data.</text>
</comment>
<dbReference type="AlphaFoldDB" id="A0A1D3MWX0"/>
<dbReference type="PATRIC" id="fig|86662.28.peg.5907"/>
<dbReference type="EMBL" id="LXLX01000091">
    <property type="protein sequence ID" value="OFD87391.1"/>
    <property type="molecule type" value="Genomic_DNA"/>
</dbReference>
<name>A0A1D3MWX0_BACMY</name>
<protein>
    <recommendedName>
        <fullName evidence="1">F5/8 type C domain-containing protein</fullName>
    </recommendedName>
</protein>
<dbReference type="InterPro" id="IPR000421">
    <property type="entry name" value="FA58C"/>
</dbReference>
<dbReference type="InterPro" id="IPR008979">
    <property type="entry name" value="Galactose-bd-like_sf"/>
</dbReference>
<dbReference type="SUPFAM" id="SSF49785">
    <property type="entry name" value="Galactose-binding domain-like"/>
    <property type="match status" value="1"/>
</dbReference>
<proteinExistence type="predicted"/>